<dbReference type="EMBL" id="CABVLZ010000002">
    <property type="protein sequence ID" value="VVU94811.1"/>
    <property type="molecule type" value="Genomic_DNA"/>
</dbReference>
<dbReference type="InterPro" id="IPR042172">
    <property type="entry name" value="Adenosylhomocyst_ase-like_sf"/>
</dbReference>
<accession>A0A5E8CHU5</accession>
<dbReference type="Pfam" id="PF00670">
    <property type="entry name" value="AdoHcyase_NAD"/>
    <property type="match status" value="1"/>
</dbReference>
<name>A0A5E8CHU5_9ZZZZ</name>
<evidence type="ECO:0000313" key="6">
    <source>
        <dbReference type="EMBL" id="VVU94811.1"/>
    </source>
</evidence>
<dbReference type="SUPFAM" id="SSF52283">
    <property type="entry name" value="Formate/glycerate dehydrogenase catalytic domain-like"/>
    <property type="match status" value="1"/>
</dbReference>
<evidence type="ECO:0000259" key="5">
    <source>
        <dbReference type="SMART" id="SM00997"/>
    </source>
</evidence>
<protein>
    <submittedName>
        <fullName evidence="6">S-adenosyl-L-homocysteine hydrolase, NAD binding domain</fullName>
    </submittedName>
</protein>
<dbReference type="Gene3D" id="3.40.50.1480">
    <property type="entry name" value="Adenosylhomocysteinase-like"/>
    <property type="match status" value="1"/>
</dbReference>
<dbReference type="GO" id="GO:0005829">
    <property type="term" value="C:cytosol"/>
    <property type="evidence" value="ECO:0007669"/>
    <property type="project" value="TreeGrafter"/>
</dbReference>
<dbReference type="SUPFAM" id="SSF51735">
    <property type="entry name" value="NAD(P)-binding Rossmann-fold domains"/>
    <property type="match status" value="1"/>
</dbReference>
<feature type="domain" description="S-adenosyl-L-homocysteine hydrolase NAD binding" evidence="5">
    <location>
        <begin position="201"/>
        <end position="361"/>
    </location>
</feature>
<evidence type="ECO:0000256" key="4">
    <source>
        <dbReference type="ARBA" id="ARBA00023027"/>
    </source>
</evidence>
<dbReference type="PANTHER" id="PTHR23420:SF0">
    <property type="entry name" value="ADENOSYLHOMOCYSTEINASE"/>
    <property type="match status" value="1"/>
</dbReference>
<dbReference type="SMART" id="SM00997">
    <property type="entry name" value="AdoHcyase_NAD"/>
    <property type="match status" value="1"/>
</dbReference>
<reference evidence="6" key="1">
    <citation type="submission" date="2019-09" db="EMBL/GenBank/DDBJ databases">
        <authorList>
            <person name="Needham M D."/>
        </authorList>
    </citation>
    <scope>NUCLEOTIDE SEQUENCE</scope>
</reference>
<dbReference type="Pfam" id="PF05221">
    <property type="entry name" value="AdoHcyase"/>
    <property type="match status" value="1"/>
</dbReference>
<evidence type="ECO:0000256" key="1">
    <source>
        <dbReference type="ARBA" id="ARBA00001911"/>
    </source>
</evidence>
<gene>
    <name evidence="6" type="ORF">CPAV1605_536</name>
</gene>
<comment type="similarity">
    <text evidence="2">Belongs to the adenosylhomocysteinase family.</text>
</comment>
<dbReference type="SMART" id="SM00996">
    <property type="entry name" value="AdoHcyase"/>
    <property type="match status" value="1"/>
</dbReference>
<proteinExistence type="inferred from homology"/>
<dbReference type="GO" id="GO:0033353">
    <property type="term" value="P:S-adenosylmethionine cycle"/>
    <property type="evidence" value="ECO:0007669"/>
    <property type="project" value="TreeGrafter"/>
</dbReference>
<dbReference type="Gene3D" id="3.40.50.720">
    <property type="entry name" value="NAD(P)-binding Rossmann-like Domain"/>
    <property type="match status" value="1"/>
</dbReference>
<dbReference type="InterPro" id="IPR000043">
    <property type="entry name" value="Adenosylhomocysteinase-like"/>
</dbReference>
<keyword evidence="4" id="KW-0520">NAD</keyword>
<dbReference type="AlphaFoldDB" id="A0A5E8CHU5"/>
<dbReference type="GO" id="GO:0004013">
    <property type="term" value="F:adenosylhomocysteinase activity"/>
    <property type="evidence" value="ECO:0007669"/>
    <property type="project" value="TreeGrafter"/>
</dbReference>
<dbReference type="InterPro" id="IPR015878">
    <property type="entry name" value="Ado_hCys_hydrolase_NAD-bd"/>
</dbReference>
<keyword evidence="3" id="KW-0554">One-carbon metabolism</keyword>
<evidence type="ECO:0000256" key="2">
    <source>
        <dbReference type="ARBA" id="ARBA00007122"/>
    </source>
</evidence>
<dbReference type="InterPro" id="IPR036291">
    <property type="entry name" value="NAD(P)-bd_dom_sf"/>
</dbReference>
<sequence>MSKSKLDFAINQMSNLVLLSELFPGCLKGLNILGCSHLTKETGVLIKTLYQLGANINWCASNIYSSQNDIVDEIKKHGWCHKIKGKKNMDNNEFWNNILEVLNFKDGRGPDIIIDNGITLTALIHVNISDNYIGDKSIQKIQEIRKLRHKNHWDKIKANVKLFIQQTTSGHFYLRWLEEKGLLFTPVIDINSSITKCKIDNRYGCANSCIEALKNAKINLSGINVMVVGYGNVGTGIATALRDNKAYVYVAEIDPICALKATMEGFHVDKIKNLIGKQDLIITCTGRKQVITTELILMMKNGAKIGNMGYSNFEIDIEGLKLLTENKETILPYVEKYSLVNKKEITLLSSGELINLSLGEGHPSHIMSLTHSNIIYAILDFVREKRYSENKIYYLDRNIQNEIAMQYLNCNNIRID</sequence>
<keyword evidence="6" id="KW-0378">Hydrolase</keyword>
<dbReference type="GO" id="GO:0006730">
    <property type="term" value="P:one-carbon metabolic process"/>
    <property type="evidence" value="ECO:0007669"/>
    <property type="project" value="UniProtKB-KW"/>
</dbReference>
<organism evidence="6">
    <name type="scientific">seawater metagenome</name>
    <dbReference type="NCBI Taxonomy" id="1561972"/>
    <lineage>
        <taxon>unclassified sequences</taxon>
        <taxon>metagenomes</taxon>
        <taxon>ecological metagenomes</taxon>
    </lineage>
</organism>
<comment type="cofactor">
    <cofactor evidence="1">
        <name>NAD(+)</name>
        <dbReference type="ChEBI" id="CHEBI:57540"/>
    </cofactor>
</comment>
<dbReference type="PANTHER" id="PTHR23420">
    <property type="entry name" value="ADENOSYLHOMOCYSTEINASE"/>
    <property type="match status" value="1"/>
</dbReference>
<evidence type="ECO:0000256" key="3">
    <source>
        <dbReference type="ARBA" id="ARBA00022563"/>
    </source>
</evidence>